<evidence type="ECO:0000259" key="1">
    <source>
        <dbReference type="Pfam" id="PF04233"/>
    </source>
</evidence>
<evidence type="ECO:0000313" key="3">
    <source>
        <dbReference type="EMBL" id="OWP76850.1"/>
    </source>
</evidence>
<protein>
    <recommendedName>
        <fullName evidence="5">Phage head morphogenesis domain-containing protein</fullName>
    </recommendedName>
</protein>
<evidence type="ECO:0000313" key="4">
    <source>
        <dbReference type="Proteomes" id="UP000198034"/>
    </source>
</evidence>
<evidence type="ECO:0008006" key="5">
    <source>
        <dbReference type="Google" id="ProtNLM"/>
    </source>
</evidence>
<comment type="caution">
    <text evidence="3">The sequence shown here is derived from an EMBL/GenBank/DDBJ whole genome shotgun (WGS) entry which is preliminary data.</text>
</comment>
<sequence>MKKQNLPDKKITFQQLNLGKEITTHKCCGPVLPIAVAGTKILDDLTNKLLAAIWSKEDALGTQGQLIVAEALELVDGLKSGYGTTSGFNTPDTLAMQLMEYNLFEFSASKTEARLAAMTDLLIDQDKNEIRSESDFIKKANERVADLNQIYLTTEYNLSVAVGQNSASYHRFLAEKDTVTSYVQYQTAGDSKVRNEHAKLDGRIFNLSDREAMKLFPPNGYGCRCEFVQYNRTPKEGEVMSGKTAQEMLNAENANWSKSQFNINRGDLKEVFTKSQFYSDIKGLPKKLNDMTFDKYDLKKWSAFKRDLNKINLDKTITADNVKELFEKEKGTDFMGFKDYFGRKMFLTEKVFDSHIKGKYAKPEENRPQLFPLIKDVLNKPDEVWYNSPDKIEGKFQSRYIKFYNDLILVVDCEMKKDGLQINTWYQAKKEDLNLRKGLLIRNKVD</sequence>
<dbReference type="Pfam" id="PF18810">
    <property type="entry name" value="PBECR2"/>
    <property type="match status" value="1"/>
</dbReference>
<dbReference type="NCBIfam" id="TIGR01641">
    <property type="entry name" value="phageSPP1_gp7"/>
    <property type="match status" value="1"/>
</dbReference>
<dbReference type="InterPro" id="IPR006528">
    <property type="entry name" value="Phage_head_morphogenesis_dom"/>
</dbReference>
<dbReference type="InterPro" id="IPR041110">
    <property type="entry name" value="PBECR2"/>
</dbReference>
<name>A0A246GA99_9FLAO</name>
<dbReference type="Pfam" id="PF04233">
    <property type="entry name" value="Phage_Mu_F"/>
    <property type="match status" value="1"/>
</dbReference>
<accession>A0A246GA99</accession>
<evidence type="ECO:0000259" key="2">
    <source>
        <dbReference type="Pfam" id="PF18810"/>
    </source>
</evidence>
<gene>
    <name evidence="3" type="ORF">BWK62_08665</name>
</gene>
<dbReference type="Proteomes" id="UP000198034">
    <property type="component" value="Unassembled WGS sequence"/>
</dbReference>
<reference evidence="3 4" key="1">
    <citation type="journal article" date="2017" name="Infect. Genet. Evol.">
        <title>Comparative genome analysis of fish pathogen Flavobacterium columnare reveals extensive sequence diversity within the species.</title>
        <authorList>
            <person name="Kayansamruaj P."/>
            <person name="Dong H.T."/>
            <person name="Hirono I."/>
            <person name="Kondo H."/>
            <person name="Senapin S."/>
            <person name="Rodkhum C."/>
        </authorList>
    </citation>
    <scope>NUCLEOTIDE SEQUENCE [LARGE SCALE GENOMIC DNA]</scope>
    <source>
        <strain evidence="3 4">1214</strain>
    </source>
</reference>
<feature type="domain" description="Phage head morphogenesis" evidence="1">
    <location>
        <begin position="134"/>
        <end position="227"/>
    </location>
</feature>
<dbReference type="AlphaFoldDB" id="A0A246GA99"/>
<organism evidence="3 4">
    <name type="scientific">Flavobacterium columnare</name>
    <dbReference type="NCBI Taxonomy" id="996"/>
    <lineage>
        <taxon>Bacteria</taxon>
        <taxon>Pseudomonadati</taxon>
        <taxon>Bacteroidota</taxon>
        <taxon>Flavobacteriia</taxon>
        <taxon>Flavobacteriales</taxon>
        <taxon>Flavobacteriaceae</taxon>
        <taxon>Flavobacterium</taxon>
    </lineage>
</organism>
<feature type="domain" description="Phage-Barnase-EndoU-ColicinE5/D-RelE like nuclease 2" evidence="2">
    <location>
        <begin position="325"/>
        <end position="440"/>
    </location>
</feature>
<proteinExistence type="predicted"/>
<dbReference type="EMBL" id="MTCY01000022">
    <property type="protein sequence ID" value="OWP76850.1"/>
    <property type="molecule type" value="Genomic_DNA"/>
</dbReference>